<keyword evidence="14" id="KW-0472">Membrane</keyword>
<keyword evidence="14" id="KW-0812">Transmembrane</keyword>
<gene>
    <name evidence="15" type="primary">ipxK</name>
    <name evidence="13" type="synonym">lpxK</name>
    <name evidence="15" type="ORF">CF67_04041</name>
</gene>
<dbReference type="Pfam" id="PF02606">
    <property type="entry name" value="LpxK"/>
    <property type="match status" value="1"/>
</dbReference>
<evidence type="ECO:0000256" key="8">
    <source>
        <dbReference type="ARBA" id="ARBA00022741"/>
    </source>
</evidence>
<evidence type="ECO:0000256" key="4">
    <source>
        <dbReference type="ARBA" id="ARBA00016436"/>
    </source>
</evidence>
<evidence type="ECO:0000256" key="14">
    <source>
        <dbReference type="SAM" id="Phobius"/>
    </source>
</evidence>
<keyword evidence="14" id="KW-1133">Transmembrane helix</keyword>
<evidence type="ECO:0000313" key="16">
    <source>
        <dbReference type="Proteomes" id="UP000053784"/>
    </source>
</evidence>
<dbReference type="GO" id="GO:0009245">
    <property type="term" value="P:lipid A biosynthetic process"/>
    <property type="evidence" value="ECO:0007669"/>
    <property type="project" value="UniProtKB-UniRule"/>
</dbReference>
<feature type="binding site" evidence="13">
    <location>
        <begin position="61"/>
        <end position="68"/>
    </location>
    <ligand>
        <name>ATP</name>
        <dbReference type="ChEBI" id="CHEBI:30616"/>
    </ligand>
</feature>
<protein>
    <recommendedName>
        <fullName evidence="4 13">Tetraacyldisaccharide 4'-kinase</fullName>
        <ecNumber evidence="3 13">2.7.1.130</ecNumber>
    </recommendedName>
    <alternativeName>
        <fullName evidence="12 13">Lipid A 4'-kinase</fullName>
    </alternativeName>
</protein>
<evidence type="ECO:0000256" key="7">
    <source>
        <dbReference type="ARBA" id="ARBA00022679"/>
    </source>
</evidence>
<name>A0A084CMM7_9GAMM</name>
<evidence type="ECO:0000256" key="1">
    <source>
        <dbReference type="ARBA" id="ARBA00002274"/>
    </source>
</evidence>
<organism evidence="15 16">
    <name type="scientific">Candidatus Photodesmus blepharonis</name>
    <dbReference type="NCBI Taxonomy" id="1179155"/>
    <lineage>
        <taxon>Bacteria</taxon>
        <taxon>Pseudomonadati</taxon>
        <taxon>Pseudomonadota</taxon>
        <taxon>Gammaproteobacteria</taxon>
        <taxon>Vibrionales</taxon>
        <taxon>Vibrionaceae</taxon>
        <taxon>Candidatus Photodesmus</taxon>
    </lineage>
</organism>
<dbReference type="GO" id="GO:0005886">
    <property type="term" value="C:plasma membrane"/>
    <property type="evidence" value="ECO:0007669"/>
    <property type="project" value="TreeGrafter"/>
</dbReference>
<dbReference type="EMBL" id="JGVK01000027">
    <property type="protein sequence ID" value="KEY91056.1"/>
    <property type="molecule type" value="Genomic_DNA"/>
</dbReference>
<keyword evidence="9 13" id="KW-0418">Kinase</keyword>
<evidence type="ECO:0000256" key="9">
    <source>
        <dbReference type="ARBA" id="ARBA00022777"/>
    </source>
</evidence>
<comment type="similarity">
    <text evidence="13">Belongs to the LpxK family.</text>
</comment>
<dbReference type="NCBIfam" id="TIGR00682">
    <property type="entry name" value="lpxK"/>
    <property type="match status" value="1"/>
</dbReference>
<dbReference type="UniPathway" id="UPA00359">
    <property type="reaction ID" value="UER00482"/>
</dbReference>
<keyword evidence="11 13" id="KW-0443">Lipid metabolism</keyword>
<keyword evidence="5 13" id="KW-0444">Lipid biosynthesis</keyword>
<comment type="catalytic activity">
    <reaction evidence="13">
        <text>a lipid A disaccharide + ATP = a lipid IVA + ADP + H(+)</text>
        <dbReference type="Rhea" id="RHEA:67840"/>
        <dbReference type="ChEBI" id="CHEBI:15378"/>
        <dbReference type="ChEBI" id="CHEBI:30616"/>
        <dbReference type="ChEBI" id="CHEBI:176343"/>
        <dbReference type="ChEBI" id="CHEBI:176425"/>
        <dbReference type="ChEBI" id="CHEBI:456216"/>
        <dbReference type="EC" id="2.7.1.130"/>
    </reaction>
</comment>
<dbReference type="InterPro" id="IPR027417">
    <property type="entry name" value="P-loop_NTPase"/>
</dbReference>
<dbReference type="GO" id="GO:0009244">
    <property type="term" value="P:lipopolysaccharide core region biosynthetic process"/>
    <property type="evidence" value="ECO:0007669"/>
    <property type="project" value="TreeGrafter"/>
</dbReference>
<comment type="caution">
    <text evidence="15">The sequence shown here is derived from an EMBL/GenBank/DDBJ whole genome shotgun (WGS) entry which is preliminary data.</text>
</comment>
<comment type="pathway">
    <text evidence="2 13">Glycolipid biosynthesis; lipid IV(A) biosynthesis; lipid IV(A) from (3R)-3-hydroxytetradecanoyl-[acyl-carrier-protein] and UDP-N-acetyl-alpha-D-glucosamine: step 6/6.</text>
</comment>
<dbReference type="GO" id="GO:0005524">
    <property type="term" value="F:ATP binding"/>
    <property type="evidence" value="ECO:0007669"/>
    <property type="project" value="UniProtKB-UniRule"/>
</dbReference>
<evidence type="ECO:0000256" key="10">
    <source>
        <dbReference type="ARBA" id="ARBA00022840"/>
    </source>
</evidence>
<dbReference type="Proteomes" id="UP000053784">
    <property type="component" value="Unassembled WGS sequence"/>
</dbReference>
<keyword evidence="16" id="KW-1185">Reference proteome</keyword>
<evidence type="ECO:0000256" key="12">
    <source>
        <dbReference type="ARBA" id="ARBA00029757"/>
    </source>
</evidence>
<evidence type="ECO:0000256" key="2">
    <source>
        <dbReference type="ARBA" id="ARBA00004870"/>
    </source>
</evidence>
<dbReference type="AlphaFoldDB" id="A0A084CMM7"/>
<keyword evidence="6 13" id="KW-0441">Lipid A biosynthesis</keyword>
<dbReference type="OrthoDB" id="9766423at2"/>
<dbReference type="PANTHER" id="PTHR42724:SF1">
    <property type="entry name" value="TETRAACYLDISACCHARIDE 4'-KINASE, MITOCHONDRIAL-RELATED"/>
    <property type="match status" value="1"/>
</dbReference>
<keyword evidence="8 13" id="KW-0547">Nucleotide-binding</keyword>
<evidence type="ECO:0000313" key="15">
    <source>
        <dbReference type="EMBL" id="KEY91056.1"/>
    </source>
</evidence>
<dbReference type="PANTHER" id="PTHR42724">
    <property type="entry name" value="TETRAACYLDISACCHARIDE 4'-KINASE"/>
    <property type="match status" value="1"/>
</dbReference>
<evidence type="ECO:0000256" key="6">
    <source>
        <dbReference type="ARBA" id="ARBA00022556"/>
    </source>
</evidence>
<dbReference type="eggNOG" id="COG1663">
    <property type="taxonomic scope" value="Bacteria"/>
</dbReference>
<dbReference type="HAMAP" id="MF_00409">
    <property type="entry name" value="LpxK"/>
    <property type="match status" value="1"/>
</dbReference>
<feature type="transmembrane region" description="Helical" evidence="14">
    <location>
        <begin position="15"/>
        <end position="39"/>
    </location>
</feature>
<accession>A0A084CMM7</accession>
<keyword evidence="10 13" id="KW-0067">ATP-binding</keyword>
<comment type="function">
    <text evidence="1 13">Transfers the gamma-phosphate of ATP to the 4'-position of a tetraacyldisaccharide 1-phosphate intermediate (termed DS-1-P) to form tetraacyldisaccharide 1,4'-bis-phosphate (lipid IVA).</text>
</comment>
<evidence type="ECO:0000256" key="5">
    <source>
        <dbReference type="ARBA" id="ARBA00022516"/>
    </source>
</evidence>
<sequence>MIEKIWFGQNHSTKYLFFFPILWILSVLFLKVSILRKFFYVNVRKKSYRAPVPVVIVGNITVGGNGKTPVVIWLVKLLQSQGYIPGVVSRGYGGKASTYPLIVEAITPTKICGDEPKLIRQRTGALVAVSPTRSDAAKALLPFGVDIIIADDGLQHYALERDIELSVVDGVRRFGNSKMIPLGPLREPITRLSKVDFVIINGGKAVDNEISMILKADLAVNLRTGKKVSVSQLGELVAFAGIGHPERFFVTLQKLGACLVTTHSFIDHKNFQQKDLDALSEHRFNVIMTEKDAMKCQGFAKHHWWYLPVSAVFCRRDKERILNKIKEVAEYYGPPSS</sequence>
<evidence type="ECO:0000256" key="11">
    <source>
        <dbReference type="ARBA" id="ARBA00023098"/>
    </source>
</evidence>
<dbReference type="EC" id="2.7.1.130" evidence="3 13"/>
<reference evidence="15 16" key="1">
    <citation type="submission" date="2014-03" db="EMBL/GenBank/DDBJ databases">
        <title>Selection and divergence in the genomes of co-occurring obligate luminous symbionts with specific hosts.</title>
        <authorList>
            <person name="Hendry T.A."/>
            <person name="de Wet J.R."/>
            <person name="Dunlap P.V."/>
        </authorList>
    </citation>
    <scope>NUCLEOTIDE SEQUENCE [LARGE SCALE GENOMIC DNA]</scope>
    <source>
        <strain evidence="15 16">Ppalp.1</strain>
    </source>
</reference>
<dbReference type="GO" id="GO:0009029">
    <property type="term" value="F:lipid-A 4'-kinase activity"/>
    <property type="evidence" value="ECO:0007669"/>
    <property type="project" value="UniProtKB-UniRule"/>
</dbReference>
<dbReference type="InterPro" id="IPR003758">
    <property type="entry name" value="LpxK"/>
</dbReference>
<dbReference type="STRING" id="1179155.CF67_04041"/>
<evidence type="ECO:0000256" key="3">
    <source>
        <dbReference type="ARBA" id="ARBA00012071"/>
    </source>
</evidence>
<keyword evidence="7 13" id="KW-0808">Transferase</keyword>
<evidence type="ECO:0000256" key="13">
    <source>
        <dbReference type="HAMAP-Rule" id="MF_00409"/>
    </source>
</evidence>
<dbReference type="SUPFAM" id="SSF52540">
    <property type="entry name" value="P-loop containing nucleoside triphosphate hydrolases"/>
    <property type="match status" value="1"/>
</dbReference>
<proteinExistence type="inferred from homology"/>
<dbReference type="RefSeq" id="WP_034414345.1">
    <property type="nucleotide sequence ID" value="NZ_JGVK01000027.1"/>
</dbReference>